<name>A0A2S2PX12_9HEMI</name>
<protein>
    <submittedName>
        <fullName evidence="2">Tigger transposable element-derived protein 6</fullName>
    </submittedName>
</protein>
<dbReference type="PANTHER" id="PTHR19303">
    <property type="entry name" value="TRANSPOSON"/>
    <property type="match status" value="1"/>
</dbReference>
<sequence>MLKGKECSGGKYGKERITIMIGANMSGTEKLKLFVIGKAKKPRCFKGIKSLPVDYKSNKKAWMTSSLFSEWLLNFDRKMKLENRKVLLFIDNCTAHNHDIELSSIKVHFLPPSTTSILQPMDQGVIQNFKMFYRKEIIRRLVDNIDNNESFSINILEAIRMSDKAWRSVTPQTILNCFIKAGFKDGDIIALDNSTTISDDKWNFVADHLNLDDRSFSHYVEMDNNVHVCGTWTDNEILSETIENTSESEDEPQNEEEIIFTQVTIQQAKHALKTLRNFVETTTGMDDKAFSALSNLEDVVAERSNIKQTLMTDFFKK</sequence>
<dbReference type="OrthoDB" id="155630at2759"/>
<dbReference type="AlphaFoldDB" id="A0A2S2PX12"/>
<feature type="domain" description="DDE-1" evidence="1">
    <location>
        <begin position="14"/>
        <end position="178"/>
    </location>
</feature>
<proteinExistence type="predicted"/>
<organism evidence="2">
    <name type="scientific">Sipha flava</name>
    <name type="common">yellow sugarcane aphid</name>
    <dbReference type="NCBI Taxonomy" id="143950"/>
    <lineage>
        <taxon>Eukaryota</taxon>
        <taxon>Metazoa</taxon>
        <taxon>Ecdysozoa</taxon>
        <taxon>Arthropoda</taxon>
        <taxon>Hexapoda</taxon>
        <taxon>Insecta</taxon>
        <taxon>Pterygota</taxon>
        <taxon>Neoptera</taxon>
        <taxon>Paraneoptera</taxon>
        <taxon>Hemiptera</taxon>
        <taxon>Sternorrhyncha</taxon>
        <taxon>Aphidomorpha</taxon>
        <taxon>Aphidoidea</taxon>
        <taxon>Aphididae</taxon>
        <taxon>Sipha</taxon>
    </lineage>
</organism>
<gene>
    <name evidence="2" type="primary">TIGD6_6</name>
    <name evidence="2" type="ORF">g.32087</name>
</gene>
<dbReference type="InterPro" id="IPR004875">
    <property type="entry name" value="DDE_SF_endonuclease_dom"/>
</dbReference>
<dbReference type="EMBL" id="GGMS01000720">
    <property type="protein sequence ID" value="MBY69923.1"/>
    <property type="molecule type" value="Transcribed_RNA"/>
</dbReference>
<dbReference type="Pfam" id="PF03184">
    <property type="entry name" value="DDE_1"/>
    <property type="match status" value="1"/>
</dbReference>
<dbReference type="GO" id="GO:0003677">
    <property type="term" value="F:DNA binding"/>
    <property type="evidence" value="ECO:0007669"/>
    <property type="project" value="TreeGrafter"/>
</dbReference>
<dbReference type="InterPro" id="IPR050863">
    <property type="entry name" value="CenT-Element_Derived"/>
</dbReference>
<evidence type="ECO:0000259" key="1">
    <source>
        <dbReference type="Pfam" id="PF03184"/>
    </source>
</evidence>
<reference evidence="2" key="1">
    <citation type="submission" date="2018-04" db="EMBL/GenBank/DDBJ databases">
        <title>Transcriptome assembly of Sipha flava.</title>
        <authorList>
            <person name="Scully E.D."/>
            <person name="Geib S.M."/>
            <person name="Palmer N.A."/>
            <person name="Koch K."/>
            <person name="Bradshaw J."/>
            <person name="Heng-Moss T."/>
            <person name="Sarath G."/>
        </authorList>
    </citation>
    <scope>NUCLEOTIDE SEQUENCE</scope>
</reference>
<dbReference type="GO" id="GO:0005634">
    <property type="term" value="C:nucleus"/>
    <property type="evidence" value="ECO:0007669"/>
    <property type="project" value="TreeGrafter"/>
</dbReference>
<dbReference type="PANTHER" id="PTHR19303:SF73">
    <property type="entry name" value="PROTEIN PDC2"/>
    <property type="match status" value="1"/>
</dbReference>
<evidence type="ECO:0000313" key="2">
    <source>
        <dbReference type="EMBL" id="MBY69923.1"/>
    </source>
</evidence>
<accession>A0A2S2PX12</accession>